<evidence type="ECO:0000259" key="1">
    <source>
        <dbReference type="Pfam" id="PF09414"/>
    </source>
</evidence>
<dbReference type="SUPFAM" id="SSF56091">
    <property type="entry name" value="DNA ligase/mRNA capping enzyme, catalytic domain"/>
    <property type="match status" value="1"/>
</dbReference>
<keyword evidence="3" id="KW-0436">Ligase</keyword>
<feature type="domain" description="RNA ligase" evidence="1">
    <location>
        <begin position="95"/>
        <end position="250"/>
    </location>
</feature>
<dbReference type="GO" id="GO:0016874">
    <property type="term" value="F:ligase activity"/>
    <property type="evidence" value="ECO:0007669"/>
    <property type="project" value="UniProtKB-KW"/>
</dbReference>
<feature type="domain" description="RNA ligase Pab1020 C-terminal" evidence="2">
    <location>
        <begin position="261"/>
        <end position="384"/>
    </location>
</feature>
<protein>
    <submittedName>
        <fullName evidence="3">ATP dependent DNA ligase domain protein</fullName>
    </submittedName>
</protein>
<dbReference type="Pfam" id="PF09414">
    <property type="entry name" value="RNA_ligase"/>
    <property type="match status" value="1"/>
</dbReference>
<dbReference type="InterPro" id="IPR021122">
    <property type="entry name" value="RNA_ligase_dom_REL/Rnl2"/>
</dbReference>
<dbReference type="NCBIfam" id="TIGR01209">
    <property type="entry name" value="RNA ligase"/>
    <property type="match status" value="1"/>
</dbReference>
<dbReference type="AlphaFoldDB" id="A0A0P7ZCM9"/>
<dbReference type="Gene3D" id="3.30.470.30">
    <property type="entry name" value="DNA ligase/mRNA capping enzyme"/>
    <property type="match status" value="1"/>
</dbReference>
<dbReference type="Gene3D" id="3.10.450.740">
    <property type="match status" value="1"/>
</dbReference>
<reference evidence="3 4" key="1">
    <citation type="submission" date="2015-09" db="EMBL/GenBank/DDBJ databases">
        <title>A metagenomics-based metabolic model of nitrate-dependent anaerobic oxidation of methane by Methanoperedens-like archaea.</title>
        <authorList>
            <person name="Arshad A."/>
            <person name="Speth D.R."/>
            <person name="De Graaf R.M."/>
            <person name="Op Den Camp H.J."/>
            <person name="Jetten M.S."/>
            <person name="Welte C.U."/>
        </authorList>
    </citation>
    <scope>NUCLEOTIDE SEQUENCE [LARGE SCALE GENOMIC DNA]</scope>
</reference>
<dbReference type="Pfam" id="PF18330">
    <property type="entry name" value="Lig_C"/>
    <property type="match status" value="1"/>
</dbReference>
<organism evidence="3 4">
    <name type="scientific">Candidatus Methanoperedens nitratireducens</name>
    <dbReference type="NCBI Taxonomy" id="1392998"/>
    <lineage>
        <taxon>Archaea</taxon>
        <taxon>Methanobacteriati</taxon>
        <taxon>Methanobacteriota</taxon>
        <taxon>Stenosarchaea group</taxon>
        <taxon>Methanomicrobia</taxon>
        <taxon>Methanosarcinales</taxon>
        <taxon>ANME-2 cluster</taxon>
        <taxon>Candidatus Methanoperedentaceae</taxon>
        <taxon>Candidatus Methanoperedens</taxon>
    </lineage>
</organism>
<evidence type="ECO:0000313" key="4">
    <source>
        <dbReference type="Proteomes" id="UP000050360"/>
    </source>
</evidence>
<accession>A0A0P7ZCM9</accession>
<dbReference type="PATRIC" id="fig|1719120.3.peg.3263"/>
<dbReference type="Gene3D" id="3.30.70.2160">
    <property type="match status" value="1"/>
</dbReference>
<sequence length="388" mass="44561">MRRDVSELTNKLDIEKISSLLDIPEHSITGALKRKTIQYVYGKHELFRFDKPVSSVEGGTAVFLEPFEIVRGFPKISRTLMLYPALIKHFSSCDKVAVEEKMNGYNVRVALIGDKLVALTRGGFICPYTTQKVNDLIGPDFFHDHPELVLCGEMVGPDSPYVPKIFYNIESLDFFVFDIREKNSGNPVPVMERRKLMDEFRIKSVHLFGEFEVEKAHDAITDIIKGFGDTLREGVVIKDPKMILPPVKYTSSLSNCADLRYAFEFYNDFGRDFFFGRVCREAFQSVEWDEDEESARKRCQELGESILLPMISTIKKKKNGERIAENVQLRVKSLKTITEFEEFLKLLGIDAVFEQPEMIGNEFLVRIKKIHQSTNDKTEMILGGHMWS</sequence>
<evidence type="ECO:0000259" key="2">
    <source>
        <dbReference type="Pfam" id="PF18330"/>
    </source>
</evidence>
<dbReference type="InterPro" id="IPR001072">
    <property type="entry name" value="RNA_ligase_Pab1020"/>
</dbReference>
<gene>
    <name evidence="3" type="ORF">MPEBLZ_03004</name>
</gene>
<name>A0A0P7ZCM9_9EURY</name>
<comment type="caution">
    <text evidence="3">The sequence shown here is derived from an EMBL/GenBank/DDBJ whole genome shotgun (WGS) entry which is preliminary data.</text>
</comment>
<dbReference type="CDD" id="cd07894">
    <property type="entry name" value="Adenylation_RNA_ligase"/>
    <property type="match status" value="1"/>
</dbReference>
<dbReference type="Gene3D" id="3.30.1490.70">
    <property type="match status" value="1"/>
</dbReference>
<dbReference type="PRINTS" id="PR01048">
    <property type="entry name" value="Y414FAMILY"/>
</dbReference>
<dbReference type="EMBL" id="LKCM01000235">
    <property type="protein sequence ID" value="KPQ42425.1"/>
    <property type="molecule type" value="Genomic_DNA"/>
</dbReference>
<evidence type="ECO:0000313" key="3">
    <source>
        <dbReference type="EMBL" id="KPQ42425.1"/>
    </source>
</evidence>
<dbReference type="Proteomes" id="UP000050360">
    <property type="component" value="Unassembled WGS sequence"/>
</dbReference>
<proteinExistence type="predicted"/>
<dbReference type="InterPro" id="IPR041596">
    <property type="entry name" value="Lig_Pab1020_C"/>
</dbReference>